<dbReference type="EMBL" id="JAHRWL010000001">
    <property type="protein sequence ID" value="MBV2359532.1"/>
    <property type="molecule type" value="Genomic_DNA"/>
</dbReference>
<name>A0ABS6N694_9RHOB</name>
<dbReference type="Pfam" id="PF03721">
    <property type="entry name" value="UDPG_MGDP_dh_N"/>
    <property type="match status" value="1"/>
</dbReference>
<comment type="catalytic activity">
    <reaction evidence="4">
        <text>UDP-alpha-D-glucose + 2 NAD(+) + H2O = UDP-alpha-D-glucuronate + 2 NADH + 3 H(+)</text>
        <dbReference type="Rhea" id="RHEA:23596"/>
        <dbReference type="ChEBI" id="CHEBI:15377"/>
        <dbReference type="ChEBI" id="CHEBI:15378"/>
        <dbReference type="ChEBI" id="CHEBI:57540"/>
        <dbReference type="ChEBI" id="CHEBI:57945"/>
        <dbReference type="ChEBI" id="CHEBI:58052"/>
        <dbReference type="ChEBI" id="CHEBI:58885"/>
        <dbReference type="EC" id="1.1.1.22"/>
    </reaction>
</comment>
<evidence type="ECO:0000256" key="1">
    <source>
        <dbReference type="ARBA" id="ARBA00015132"/>
    </source>
</evidence>
<dbReference type="Proteomes" id="UP001166293">
    <property type="component" value="Unassembled WGS sequence"/>
</dbReference>
<feature type="domain" description="UDP-glucose/GDP-mannose dehydrogenase C-terminal" evidence="5">
    <location>
        <begin position="317"/>
        <end position="418"/>
    </location>
</feature>
<evidence type="ECO:0000313" key="6">
    <source>
        <dbReference type="EMBL" id="MBV2359532.1"/>
    </source>
</evidence>
<dbReference type="EC" id="1.1.1.22" evidence="4"/>
<dbReference type="RefSeq" id="WP_217777335.1">
    <property type="nucleotide sequence ID" value="NZ_JAHRWL010000001.1"/>
</dbReference>
<evidence type="ECO:0000256" key="4">
    <source>
        <dbReference type="PIRNR" id="PIRNR000124"/>
    </source>
</evidence>
<dbReference type="InterPro" id="IPR028357">
    <property type="entry name" value="UDPglc_DH_bac"/>
</dbReference>
<dbReference type="PIRSF" id="PIRSF000124">
    <property type="entry name" value="UDPglc_GDPman_dh"/>
    <property type="match status" value="1"/>
</dbReference>
<organism evidence="6 7">
    <name type="scientific">Thalassococcus arenae</name>
    <dbReference type="NCBI Taxonomy" id="2851652"/>
    <lineage>
        <taxon>Bacteria</taxon>
        <taxon>Pseudomonadati</taxon>
        <taxon>Pseudomonadota</taxon>
        <taxon>Alphaproteobacteria</taxon>
        <taxon>Rhodobacterales</taxon>
        <taxon>Roseobacteraceae</taxon>
        <taxon>Thalassococcus</taxon>
    </lineage>
</organism>
<dbReference type="InterPro" id="IPR014026">
    <property type="entry name" value="UDP-Glc/GDP-Man_DH_dimer"/>
</dbReference>
<evidence type="ECO:0000256" key="3">
    <source>
        <dbReference type="ARBA" id="ARBA00023027"/>
    </source>
</evidence>
<keyword evidence="7" id="KW-1185">Reference proteome</keyword>
<comment type="caution">
    <text evidence="6">The sequence shown here is derived from an EMBL/GenBank/DDBJ whole genome shotgun (WGS) entry which is preliminary data.</text>
</comment>
<dbReference type="InterPro" id="IPR001732">
    <property type="entry name" value="UDP-Glc/GDP-Man_DH_N"/>
</dbReference>
<comment type="similarity">
    <text evidence="4">Belongs to the UDP-glucose/GDP-mannose dehydrogenase family.</text>
</comment>
<protein>
    <recommendedName>
        <fullName evidence="1 4">UDP-glucose 6-dehydrogenase</fullName>
        <ecNumber evidence="4">1.1.1.22</ecNumber>
    </recommendedName>
</protein>
<dbReference type="PANTHER" id="PTHR43750:SF3">
    <property type="entry name" value="UDP-GLUCOSE 6-DEHYDROGENASE TUAD"/>
    <property type="match status" value="1"/>
</dbReference>
<dbReference type="Pfam" id="PF00984">
    <property type="entry name" value="UDPG_MGDP_dh"/>
    <property type="match status" value="1"/>
</dbReference>
<dbReference type="PANTHER" id="PTHR43750">
    <property type="entry name" value="UDP-GLUCOSE 6-DEHYDROGENASE TUAD"/>
    <property type="match status" value="1"/>
</dbReference>
<evidence type="ECO:0000256" key="2">
    <source>
        <dbReference type="ARBA" id="ARBA00023002"/>
    </source>
</evidence>
<dbReference type="NCBIfam" id="TIGR03026">
    <property type="entry name" value="NDP-sugDHase"/>
    <property type="match status" value="1"/>
</dbReference>
<dbReference type="InterPro" id="IPR014027">
    <property type="entry name" value="UDP-Glc/GDP-Man_DH_C"/>
</dbReference>
<keyword evidence="3 4" id="KW-0520">NAD</keyword>
<sequence length="440" mass="47763">MKIAMIGTGYVGLVSGVCFSDFGHEVVCVDKDPRKIEMLERGEVPIYEPGLDQLMAKNVEAGRLSFTMDLASAIDGAQAVFIAVGTPTRRGDGHADLTYVMAAAEEIAKAATDYVVIVTKSTVPVGTNRQVKHVVHKANPDLEFDVASNPEFLREGAAIEDFMKPDRVVVGVQNERAGEVMAEIYRPLYLRDFPVVTTDLESAEMIKYAANAFLATKITFINEIAALCEKVGADVKQVSKGMGMDNRIGNKFLHAGPGYGGSCFPKDTKALARIGQEHAVPMQITETVIKVNEEIKRRMVDKLLDLCGGSFNGKTVAVLGVTFKPNTDDMRDAPALTIVPALVGGGAKVRVCDPQGRREGETLLPGVHWVEDPYKAAQKADLLVILTEWNEFRALDLKKLARKMAVPNLADLRNIYSVKDAKRAGFVAYESIGRSGFVAG</sequence>
<dbReference type="Pfam" id="PF03720">
    <property type="entry name" value="UDPG_MGDP_dh_C"/>
    <property type="match status" value="1"/>
</dbReference>
<accession>A0ABS6N694</accession>
<evidence type="ECO:0000313" key="7">
    <source>
        <dbReference type="Proteomes" id="UP001166293"/>
    </source>
</evidence>
<reference evidence="6" key="1">
    <citation type="submission" date="2021-06" db="EMBL/GenBank/DDBJ databases">
        <title>Thalassococcus sp. CAU 1522 isolated from sea sand, Republic of Korea.</title>
        <authorList>
            <person name="Kim W."/>
        </authorList>
    </citation>
    <scope>NUCLEOTIDE SEQUENCE</scope>
    <source>
        <strain evidence="6">CAU 1522</strain>
    </source>
</reference>
<gene>
    <name evidence="6" type="ORF">KUH32_07090</name>
</gene>
<dbReference type="InterPro" id="IPR017476">
    <property type="entry name" value="UDP-Glc/GDP-Man"/>
</dbReference>
<dbReference type="PIRSF" id="PIRSF500134">
    <property type="entry name" value="UDPglc_DH_bac"/>
    <property type="match status" value="1"/>
</dbReference>
<dbReference type="SMART" id="SM00984">
    <property type="entry name" value="UDPG_MGDP_dh_C"/>
    <property type="match status" value="1"/>
</dbReference>
<evidence type="ECO:0000259" key="5">
    <source>
        <dbReference type="SMART" id="SM00984"/>
    </source>
</evidence>
<proteinExistence type="inferred from homology"/>
<keyword evidence="2 4" id="KW-0560">Oxidoreductase</keyword>